<dbReference type="GeneID" id="24876754"/>
<evidence type="ECO:0000313" key="1">
    <source>
        <dbReference type="EMBL" id="AKB67135.1"/>
    </source>
</evidence>
<dbReference type="EMBL" id="CP009513">
    <property type="protein sequence ID" value="AKB67135.1"/>
    <property type="molecule type" value="Genomic_DNA"/>
</dbReference>
<dbReference type="HOGENOM" id="CLU_197248_0_0_2"/>
<gene>
    <name evidence="1" type="ORF">MSMAL_0592</name>
</gene>
<organism evidence="1 2">
    <name type="scientific">Methanosarcina mazei LYC</name>
    <dbReference type="NCBI Taxonomy" id="1434114"/>
    <lineage>
        <taxon>Archaea</taxon>
        <taxon>Methanobacteriati</taxon>
        <taxon>Methanobacteriota</taxon>
        <taxon>Stenosarchaea group</taxon>
        <taxon>Methanomicrobia</taxon>
        <taxon>Methanosarcinales</taxon>
        <taxon>Methanosarcinaceae</taxon>
        <taxon>Methanosarcina</taxon>
    </lineage>
</organism>
<name>A0A0E3RM53_METMZ</name>
<dbReference type="Proteomes" id="UP000033063">
    <property type="component" value="Chromosome"/>
</dbReference>
<dbReference type="AlphaFoldDB" id="A0A0E3RM53"/>
<accession>A0A0E3RM53</accession>
<dbReference type="RefSeq" id="WP_048039732.1">
    <property type="nucleotide sequence ID" value="NZ_CP009513.1"/>
</dbReference>
<evidence type="ECO:0000313" key="2">
    <source>
        <dbReference type="Proteomes" id="UP000033063"/>
    </source>
</evidence>
<proteinExistence type="predicted"/>
<sequence length="78" mass="8668">MEISVNHKFCSECESRLKRQVIGSNVFYYCRNCGRVSSEACFGGVNMLQVQKPLPSHRVSSAASLKLSEDARKAIVES</sequence>
<reference evidence="1 2" key="1">
    <citation type="submission" date="2014-07" db="EMBL/GenBank/DDBJ databases">
        <title>Methanogenic archaea and the global carbon cycle.</title>
        <authorList>
            <person name="Henriksen J.R."/>
            <person name="Luke J."/>
            <person name="Reinhart S."/>
            <person name="Benedict M.N."/>
            <person name="Youngblut N.D."/>
            <person name="Metcalf M.E."/>
            <person name="Whitaker R.J."/>
            <person name="Metcalf W.W."/>
        </authorList>
    </citation>
    <scope>NUCLEOTIDE SEQUENCE [LARGE SCALE GENOMIC DNA]</scope>
    <source>
        <strain evidence="1 2">LYC</strain>
    </source>
</reference>
<dbReference type="PATRIC" id="fig|1434114.4.peg.722"/>
<protein>
    <submittedName>
        <fullName evidence="1">Uncharacterized protein</fullName>
    </submittedName>
</protein>